<name>A0A834WBL2_9FABA</name>
<organism evidence="2 3">
    <name type="scientific">Senna tora</name>
    <dbReference type="NCBI Taxonomy" id="362788"/>
    <lineage>
        <taxon>Eukaryota</taxon>
        <taxon>Viridiplantae</taxon>
        <taxon>Streptophyta</taxon>
        <taxon>Embryophyta</taxon>
        <taxon>Tracheophyta</taxon>
        <taxon>Spermatophyta</taxon>
        <taxon>Magnoliopsida</taxon>
        <taxon>eudicotyledons</taxon>
        <taxon>Gunneridae</taxon>
        <taxon>Pentapetalae</taxon>
        <taxon>rosids</taxon>
        <taxon>fabids</taxon>
        <taxon>Fabales</taxon>
        <taxon>Fabaceae</taxon>
        <taxon>Caesalpinioideae</taxon>
        <taxon>Cassia clade</taxon>
        <taxon>Senna</taxon>
    </lineage>
</organism>
<feature type="region of interest" description="Disordered" evidence="1">
    <location>
        <begin position="1"/>
        <end position="40"/>
    </location>
</feature>
<keyword evidence="3" id="KW-1185">Reference proteome</keyword>
<comment type="caution">
    <text evidence="2">The sequence shown here is derived from an EMBL/GenBank/DDBJ whole genome shotgun (WGS) entry which is preliminary data.</text>
</comment>
<evidence type="ECO:0000256" key="1">
    <source>
        <dbReference type="SAM" id="MobiDB-lite"/>
    </source>
</evidence>
<feature type="compositionally biased region" description="Basic and acidic residues" evidence="1">
    <location>
        <begin position="20"/>
        <end position="31"/>
    </location>
</feature>
<dbReference type="Proteomes" id="UP000634136">
    <property type="component" value="Unassembled WGS sequence"/>
</dbReference>
<accession>A0A834WBL2</accession>
<protein>
    <submittedName>
        <fullName evidence="2">Uncharacterized protein</fullName>
    </submittedName>
</protein>
<dbReference type="EMBL" id="JAAIUW010000009">
    <property type="protein sequence ID" value="KAF7815238.1"/>
    <property type="molecule type" value="Genomic_DNA"/>
</dbReference>
<evidence type="ECO:0000313" key="2">
    <source>
        <dbReference type="EMBL" id="KAF7815238.1"/>
    </source>
</evidence>
<feature type="compositionally biased region" description="Basic and acidic residues" evidence="1">
    <location>
        <begin position="1"/>
        <end position="13"/>
    </location>
</feature>
<dbReference type="AlphaFoldDB" id="A0A834WBL2"/>
<gene>
    <name evidence="2" type="ORF">G2W53_029207</name>
</gene>
<sequence length="40" mass="4798">MDKGVETRPKSIDKPNSSRKAPERDKRERRPPIWAKDYQM</sequence>
<reference evidence="2" key="1">
    <citation type="submission" date="2020-09" db="EMBL/GenBank/DDBJ databases">
        <title>Genome-Enabled Discovery of Anthraquinone Biosynthesis in Senna tora.</title>
        <authorList>
            <person name="Kang S.-H."/>
            <person name="Pandey R.P."/>
            <person name="Lee C.-M."/>
            <person name="Sim J.-S."/>
            <person name="Jeong J.-T."/>
            <person name="Choi B.-S."/>
            <person name="Jung M."/>
            <person name="Ginzburg D."/>
            <person name="Zhao K."/>
            <person name="Won S.Y."/>
            <person name="Oh T.-J."/>
            <person name="Yu Y."/>
            <person name="Kim N.-H."/>
            <person name="Lee O.R."/>
            <person name="Lee T.-H."/>
            <person name="Bashyal P."/>
            <person name="Kim T.-S."/>
            <person name="Lee W.-H."/>
            <person name="Kawkins C."/>
            <person name="Kim C.-K."/>
            <person name="Kim J.S."/>
            <person name="Ahn B.O."/>
            <person name="Rhee S.Y."/>
            <person name="Sohng J.K."/>
        </authorList>
    </citation>
    <scope>NUCLEOTIDE SEQUENCE</scope>
    <source>
        <tissue evidence="2">Leaf</tissue>
    </source>
</reference>
<evidence type="ECO:0000313" key="3">
    <source>
        <dbReference type="Proteomes" id="UP000634136"/>
    </source>
</evidence>
<proteinExistence type="predicted"/>